<dbReference type="GO" id="GO:0016020">
    <property type="term" value="C:membrane"/>
    <property type="evidence" value="ECO:0007669"/>
    <property type="project" value="InterPro"/>
</dbReference>
<comment type="similarity">
    <text evidence="1">Belongs to the glycosyltransferase 15 family.</text>
</comment>
<evidence type="ECO:0000256" key="1">
    <source>
        <dbReference type="ARBA" id="ARBA00007677"/>
    </source>
</evidence>
<keyword evidence="2" id="KW-0328">Glycosyltransferase</keyword>
<dbReference type="GO" id="GO:0000026">
    <property type="term" value="F:alpha-1,2-mannosyltransferase activity"/>
    <property type="evidence" value="ECO:0007669"/>
    <property type="project" value="TreeGrafter"/>
</dbReference>
<evidence type="ECO:0000256" key="3">
    <source>
        <dbReference type="ARBA" id="ARBA00022679"/>
    </source>
</evidence>
<evidence type="ECO:0000256" key="5">
    <source>
        <dbReference type="SAM" id="Phobius"/>
    </source>
</evidence>
<dbReference type="Gene3D" id="3.90.550.10">
    <property type="entry name" value="Spore Coat Polysaccharide Biosynthesis Protein SpsA, Chain A"/>
    <property type="match status" value="1"/>
</dbReference>
<gene>
    <name evidence="7" type="ORF">GT037_007388</name>
</gene>
<reference evidence="7" key="1">
    <citation type="submission" date="2020-01" db="EMBL/GenBank/DDBJ databases">
        <authorList>
            <person name="Feng Z.H.Z."/>
        </authorList>
    </citation>
    <scope>NUCLEOTIDE SEQUENCE</scope>
    <source>
        <strain evidence="7">CBS107.38</strain>
    </source>
</reference>
<dbReference type="Pfam" id="PF00638">
    <property type="entry name" value="Ran_BP1"/>
    <property type="match status" value="1"/>
</dbReference>
<dbReference type="InterPro" id="IPR000156">
    <property type="entry name" value="Ran_bind_dom"/>
</dbReference>
<feature type="compositionally biased region" description="Acidic residues" evidence="4">
    <location>
        <begin position="634"/>
        <end position="647"/>
    </location>
</feature>
<dbReference type="Pfam" id="PF01793">
    <property type="entry name" value="Glyco_transf_15"/>
    <property type="match status" value="1"/>
</dbReference>
<organism evidence="7 8">
    <name type="scientific">Alternaria burnsii</name>
    <dbReference type="NCBI Taxonomy" id="1187904"/>
    <lineage>
        <taxon>Eukaryota</taxon>
        <taxon>Fungi</taxon>
        <taxon>Dikarya</taxon>
        <taxon>Ascomycota</taxon>
        <taxon>Pezizomycotina</taxon>
        <taxon>Dothideomycetes</taxon>
        <taxon>Pleosporomycetidae</taxon>
        <taxon>Pleosporales</taxon>
        <taxon>Pleosporineae</taxon>
        <taxon>Pleosporaceae</taxon>
        <taxon>Alternaria</taxon>
        <taxon>Alternaria sect. Alternaria</taxon>
    </lineage>
</organism>
<dbReference type="GO" id="GO:0006487">
    <property type="term" value="P:protein N-linked glycosylation"/>
    <property type="evidence" value="ECO:0007669"/>
    <property type="project" value="TreeGrafter"/>
</dbReference>
<dbReference type="InterPro" id="IPR029044">
    <property type="entry name" value="Nucleotide-diphossugar_trans"/>
</dbReference>
<dbReference type="EMBL" id="JAAABM010000010">
    <property type="protein sequence ID" value="KAF7674628.1"/>
    <property type="molecule type" value="Genomic_DNA"/>
</dbReference>
<dbReference type="PANTHER" id="PTHR31121:SF2">
    <property type="entry name" value="MANNOSYLTRANSFERASE KTR5-RELATED"/>
    <property type="match status" value="1"/>
</dbReference>
<dbReference type="Proteomes" id="UP000596902">
    <property type="component" value="Unassembled WGS sequence"/>
</dbReference>
<dbReference type="RefSeq" id="XP_038784923.1">
    <property type="nucleotide sequence ID" value="XM_038932435.1"/>
</dbReference>
<dbReference type="GO" id="GO:0006913">
    <property type="term" value="P:nucleocytoplasmic transport"/>
    <property type="evidence" value="ECO:0007669"/>
    <property type="project" value="InterPro"/>
</dbReference>
<dbReference type="SUPFAM" id="SSF50729">
    <property type="entry name" value="PH domain-like"/>
    <property type="match status" value="1"/>
</dbReference>
<evidence type="ECO:0000259" key="6">
    <source>
        <dbReference type="PROSITE" id="PS50196"/>
    </source>
</evidence>
<keyword evidence="5" id="KW-0812">Transmembrane</keyword>
<keyword evidence="5" id="KW-1133">Transmembrane helix</keyword>
<dbReference type="FunFam" id="2.30.29.30:FF:000254">
    <property type="entry name" value="Ran-specific GTPase-activating protein 1"/>
    <property type="match status" value="1"/>
</dbReference>
<feature type="compositionally biased region" description="Basic and acidic residues" evidence="4">
    <location>
        <begin position="1316"/>
        <end position="1344"/>
    </location>
</feature>
<dbReference type="GO" id="GO:0005794">
    <property type="term" value="C:Golgi apparatus"/>
    <property type="evidence" value="ECO:0007669"/>
    <property type="project" value="TreeGrafter"/>
</dbReference>
<feature type="region of interest" description="Disordered" evidence="4">
    <location>
        <begin position="1043"/>
        <end position="1077"/>
    </location>
</feature>
<evidence type="ECO:0000313" key="7">
    <source>
        <dbReference type="EMBL" id="KAF7674628.1"/>
    </source>
</evidence>
<feature type="compositionally biased region" description="Acidic residues" evidence="4">
    <location>
        <begin position="1389"/>
        <end position="1400"/>
    </location>
</feature>
<feature type="compositionally biased region" description="Low complexity" evidence="4">
    <location>
        <begin position="596"/>
        <end position="610"/>
    </location>
</feature>
<feature type="region of interest" description="Disordered" evidence="4">
    <location>
        <begin position="1365"/>
        <end position="1402"/>
    </location>
</feature>
<dbReference type="SUPFAM" id="SSF53448">
    <property type="entry name" value="Nucleotide-diphospho-sugar transferases"/>
    <property type="match status" value="1"/>
</dbReference>
<dbReference type="Gene3D" id="2.30.29.30">
    <property type="entry name" value="Pleckstrin-homology domain (PH domain)/Phosphotyrosine-binding domain (PTB)"/>
    <property type="match status" value="1"/>
</dbReference>
<feature type="region of interest" description="Disordered" evidence="4">
    <location>
        <begin position="1296"/>
        <end position="1344"/>
    </location>
</feature>
<evidence type="ECO:0000256" key="4">
    <source>
        <dbReference type="SAM" id="MobiDB-lite"/>
    </source>
</evidence>
<keyword evidence="8" id="KW-1185">Reference proteome</keyword>
<dbReference type="InterPro" id="IPR011993">
    <property type="entry name" value="PH-like_dom_sf"/>
</dbReference>
<dbReference type="PANTHER" id="PTHR31121">
    <property type="entry name" value="ALPHA-1,2 MANNOSYLTRANSFERASE KTR1"/>
    <property type="match status" value="1"/>
</dbReference>
<dbReference type="GeneID" id="62205613"/>
<name>A0A8H7B1H6_9PLEO</name>
<sequence>MGFLQDMTKRLPTSKDKIDTFDDLPRRNEKTSSRLSFFRRRIRLKGSSSVSIPLGLVLLFPCLVIIIIIILFVKSPDSQGIMNMPAGGPPSIRRISEKYDKPFAVGCLEPQVNGPRANAAIVVLARNKELDGVIQSVKSLERHFNRWFHYPYVFLNDGDFNETFRETVLSHVSGSVEFGKIPPEQWGFPDWVDPEVYKEGIAKQGDRAIMYGGMESYHHMCRFYSGQFYKHELLAKYEWYWRLEPEIKFFCDITYDPFIHMIRNKKTYGFTIAVKELRETVPNIWRYASAYKRNNNLTSKGMWEMFVEKPEKKDEELKTEPKKKNFFPQDIMDTEFGTEAMPDIHPENMEGESYNMCHFWSNFEIANLNWFRSKEYNDFFELMDRSGGFWMERWGDAPIHSLAVGALLGPEDIHYFRDFGYRHTTIQHCPANAPARQLAREPYLEKTTLDEKERLEEDKYWAQYDPVKENGVGSLACTPFSSKASGVGIAYGLGSPSLEYQDYGGVVEAPTGCTLADTAHENEYEQVENTNIVSAAVNQSLHSQQSVYHQECPACEPIQSQDLEFPPVQVDRSLTRLDLETLMMRSTQRRQPEEAGSTLDDSSYDLLGDGIIDMSDDEAHTESIASTDGPTPDDTSDDYSDDDGEYDTVERGLRDSTYSSHAGHHEHPAQVHPILSGEDSSLTEVPPYLSGSMSPRHFILHERATSNADVTHGSSVIKSSAGYTDELPPVFERYGCKEIRLSVKAALSQQPLTTPDTYRILYVGSGKWAEGTITSKIGAALAAYPDTSKTVMVRGQVEPYAPVPQTDRCADMLVYNAGHIRVVTEDGRHLMFGSGASARSQDQPDLVVLCHPSVLDHTADKQDLASVKKVFDREAIPCIELAETNPFGAGSSADKNTSLRVCVEGRENPNTDYELKEVLPLDIHQFDQLDPSQLNRHLALISPHLATAQHTKALTARKSWLGEKTHARLKKIGPHLHWARWLASAIVLLVLVPALLQRTAYLPMLYQKVSQIQSVSPAVSEAQSIMSTITPIAAVSPSVVHSPMSSPTSTPTAFQGGLTIVPPQQKQPHRKPKAKNDQVGGFEIQTTGDHQFILRPSKTFSSSRKKPQLQIHVSHQSEEVPARYNRTITGEYIVDLEQQYRFDKFNVSVATHSKPLLRQSFEVMLGHNKTALDQLLDTAKLNMFDTQSALLNVSATAAQAVQVYMAGLDAYASKQLQETKNRLEMKTRRARQIPEATWMGLRDITAPVRTSSAMKKARMNALRVRCKMEMAAGLSARGDGGKQSWACAKSKMSEAAKPDPAAEQVANPAATLVQDETAKVTTDKAADKPETTTTTESKDDKPITEKATEAAAAVKDNVFSMFGGGPAKVKKDEEDDANEPSGASKPKGDDEDPENEEPDVDFQPVVHLTEKVDTKTNEELEEQVFKMRAKLFKFDRESREWKERGTGDVRLLKHKENGKTRLVMRRDKTLKVCANHYVVPDMKLSPNVGSDRSWVWNAAADVSEGEPEAQTLAIRFANSENANQFKEAFIKAQQENEALFGKSEQ</sequence>
<evidence type="ECO:0000256" key="2">
    <source>
        <dbReference type="ARBA" id="ARBA00022676"/>
    </source>
</evidence>
<evidence type="ECO:0000313" key="8">
    <source>
        <dbReference type="Proteomes" id="UP000596902"/>
    </source>
</evidence>
<dbReference type="PROSITE" id="PS50196">
    <property type="entry name" value="RANBD1"/>
    <property type="match status" value="1"/>
</dbReference>
<reference evidence="7" key="2">
    <citation type="submission" date="2020-08" db="EMBL/GenBank/DDBJ databases">
        <title>Draft Genome Sequence of Cumin Blight Pathogen Alternaria burnsii.</title>
        <authorList>
            <person name="Feng Z."/>
        </authorList>
    </citation>
    <scope>NUCLEOTIDE SEQUENCE</scope>
    <source>
        <strain evidence="7">CBS107.38</strain>
    </source>
</reference>
<dbReference type="CDD" id="cd13179">
    <property type="entry name" value="RanBD_RanBP1"/>
    <property type="match status" value="1"/>
</dbReference>
<protein>
    <submittedName>
        <fullName evidence="7">Glycosyltransferase family 15 protein</fullName>
    </submittedName>
</protein>
<keyword evidence="3 7" id="KW-0808">Transferase</keyword>
<dbReference type="GO" id="GO:0000032">
    <property type="term" value="P:cell wall mannoprotein biosynthetic process"/>
    <property type="evidence" value="ECO:0007669"/>
    <property type="project" value="TreeGrafter"/>
</dbReference>
<feature type="domain" description="RanBD1" evidence="6">
    <location>
        <begin position="1401"/>
        <end position="1538"/>
    </location>
</feature>
<proteinExistence type="inferred from homology"/>
<dbReference type="InterPro" id="IPR045256">
    <property type="entry name" value="RanBP1_RanBD"/>
</dbReference>
<accession>A0A8H7B1H6</accession>
<comment type="caution">
    <text evidence="7">The sequence shown here is derived from an EMBL/GenBank/DDBJ whole genome shotgun (WGS) entry which is preliminary data.</text>
</comment>
<feature type="compositionally biased region" description="Low complexity" evidence="4">
    <location>
        <begin position="1043"/>
        <end position="1053"/>
    </location>
</feature>
<dbReference type="InterPro" id="IPR002685">
    <property type="entry name" value="Glyco_trans_15"/>
</dbReference>
<dbReference type="SMART" id="SM00160">
    <property type="entry name" value="RanBD"/>
    <property type="match status" value="1"/>
</dbReference>
<keyword evidence="5" id="KW-0472">Membrane</keyword>
<feature type="transmembrane region" description="Helical" evidence="5">
    <location>
        <begin position="50"/>
        <end position="73"/>
    </location>
</feature>
<feature type="region of interest" description="Disordered" evidence="4">
    <location>
        <begin position="583"/>
        <end position="688"/>
    </location>
</feature>